<feature type="compositionally biased region" description="Polar residues" evidence="1">
    <location>
        <begin position="112"/>
        <end position="125"/>
    </location>
</feature>
<dbReference type="Proteomes" id="UP000274429">
    <property type="component" value="Unassembled WGS sequence"/>
</dbReference>
<reference evidence="2 3" key="2">
    <citation type="submission" date="2018-11" db="EMBL/GenBank/DDBJ databases">
        <authorList>
            <consortium name="Pathogen Informatics"/>
        </authorList>
    </citation>
    <scope>NUCLEOTIDE SEQUENCE [LARGE SCALE GENOMIC DNA]</scope>
</reference>
<feature type="compositionally biased region" description="Basic and acidic residues" evidence="1">
    <location>
        <begin position="96"/>
        <end position="105"/>
    </location>
</feature>
<accession>A0A0R3X2W4</accession>
<reference evidence="4" key="1">
    <citation type="submission" date="2017-02" db="UniProtKB">
        <authorList>
            <consortium name="WormBaseParasite"/>
        </authorList>
    </citation>
    <scope>IDENTIFICATION</scope>
</reference>
<feature type="compositionally biased region" description="Polar residues" evidence="1">
    <location>
        <begin position="239"/>
        <end position="255"/>
    </location>
</feature>
<sequence length="305" mass="33984">MAEAALCQQSKEQIPPQQGFETKAHQSCCMLQEPSKSHHNPGIVVHQLDGEPQEGSHIQHKFEEDVQQCECKPQKTCNPHLNPESSVQQCPNSDRQASDRPHHNSGEGMQQCEYNPQKPCNSHQNCDNDAKRHTIKTQEAGHSHHKPKEIPQQCICEPCGPCNPHPNPDSGEKHYDDEAKESSGSQHNPNNDAFQPDCMPQDPGDSQYDFDEDVQETNIKPKKLIEQLQNADDFIEELGTNSQKSSKPTQNTGGEQQKGGLQDSATHLPEYFSKKTAATSQTSILKPFILLILSIFTLLNSTTHA</sequence>
<feature type="compositionally biased region" description="Basic and acidic residues" evidence="1">
    <location>
        <begin position="170"/>
        <end position="181"/>
    </location>
</feature>
<proteinExistence type="predicted"/>
<dbReference type="STRING" id="6205.A0A0R3X2W4"/>
<gene>
    <name evidence="2" type="ORF">TTAC_LOCUS7640</name>
</gene>
<evidence type="ECO:0000313" key="3">
    <source>
        <dbReference type="Proteomes" id="UP000274429"/>
    </source>
</evidence>
<keyword evidence="3" id="KW-1185">Reference proteome</keyword>
<organism evidence="4">
    <name type="scientific">Hydatigena taeniaeformis</name>
    <name type="common">Feline tapeworm</name>
    <name type="synonym">Taenia taeniaeformis</name>
    <dbReference type="NCBI Taxonomy" id="6205"/>
    <lineage>
        <taxon>Eukaryota</taxon>
        <taxon>Metazoa</taxon>
        <taxon>Spiralia</taxon>
        <taxon>Lophotrochozoa</taxon>
        <taxon>Platyhelminthes</taxon>
        <taxon>Cestoda</taxon>
        <taxon>Eucestoda</taxon>
        <taxon>Cyclophyllidea</taxon>
        <taxon>Taeniidae</taxon>
        <taxon>Hydatigera</taxon>
    </lineage>
</organism>
<dbReference type="AlphaFoldDB" id="A0A0R3X2W4"/>
<evidence type="ECO:0000313" key="2">
    <source>
        <dbReference type="EMBL" id="VDM32056.1"/>
    </source>
</evidence>
<dbReference type="EMBL" id="UYWX01020390">
    <property type="protein sequence ID" value="VDM32056.1"/>
    <property type="molecule type" value="Genomic_DNA"/>
</dbReference>
<protein>
    <submittedName>
        <fullName evidence="4">Neurogenic protein mastermind-like</fullName>
    </submittedName>
</protein>
<evidence type="ECO:0000313" key="4">
    <source>
        <dbReference type="WBParaSite" id="TTAC_0000765501-mRNA-1"/>
    </source>
</evidence>
<feature type="region of interest" description="Disordered" evidence="1">
    <location>
        <begin position="32"/>
        <end position="58"/>
    </location>
</feature>
<dbReference type="WBParaSite" id="TTAC_0000765501-mRNA-1">
    <property type="protein sequence ID" value="TTAC_0000765501-mRNA-1"/>
    <property type="gene ID" value="TTAC_0000765501"/>
</dbReference>
<feature type="region of interest" description="Disordered" evidence="1">
    <location>
        <begin position="80"/>
        <end position="148"/>
    </location>
</feature>
<feature type="compositionally biased region" description="Polar residues" evidence="1">
    <location>
        <begin position="182"/>
        <end position="193"/>
    </location>
</feature>
<feature type="compositionally biased region" description="Polar residues" evidence="1">
    <location>
        <begin position="80"/>
        <end position="95"/>
    </location>
</feature>
<feature type="region of interest" description="Disordered" evidence="1">
    <location>
        <begin position="165"/>
        <end position="267"/>
    </location>
</feature>
<name>A0A0R3X2W4_HYDTA</name>
<evidence type="ECO:0000256" key="1">
    <source>
        <dbReference type="SAM" id="MobiDB-lite"/>
    </source>
</evidence>